<sequence>MFQKITYHKNFFHYRWALPRGFNLIESQIYTLQVPAKISDGGDIWMIQDFDGPNGFSGRKNETVNIEDVLRAVHGIEVEYIDPSKDNKNFVSNVERSGEIRFKQDIDIRGGGKRLRKSKGEKMYIWDFAHRMRRIDKRWMITGENPKPEHIFRVLIDGHAMLALLNDDGDEVARFHFNRQGLNLFRKEGGNVIVDQDDLTERIDTTSLKRFRGQYIKNEFNPPLQTRKMTIEEVKRVAHEVIGGRPWGGKDGFKCHHFVYSLAQALVEEKDKNELLDYSKWPESLRVLDERINRLDGTFAFFDSVPLV</sequence>
<dbReference type="Proteomes" id="UP000887561">
    <property type="component" value="Unplaced"/>
</dbReference>
<dbReference type="AlphaFoldDB" id="A0A915MDN5"/>
<dbReference type="WBParaSite" id="scaffold34888_cov209.g21957">
    <property type="protein sequence ID" value="scaffold34888_cov209.g21957"/>
    <property type="gene ID" value="scaffold34888_cov209.g21957"/>
</dbReference>
<keyword evidence="1" id="KW-1185">Reference proteome</keyword>
<organism evidence="1 2">
    <name type="scientific">Meloidogyne javanica</name>
    <name type="common">Root-knot nematode worm</name>
    <dbReference type="NCBI Taxonomy" id="6303"/>
    <lineage>
        <taxon>Eukaryota</taxon>
        <taxon>Metazoa</taxon>
        <taxon>Ecdysozoa</taxon>
        <taxon>Nematoda</taxon>
        <taxon>Chromadorea</taxon>
        <taxon>Rhabditida</taxon>
        <taxon>Tylenchina</taxon>
        <taxon>Tylenchomorpha</taxon>
        <taxon>Tylenchoidea</taxon>
        <taxon>Meloidogynidae</taxon>
        <taxon>Meloidogyninae</taxon>
        <taxon>Meloidogyne</taxon>
        <taxon>Meloidogyne incognita group</taxon>
    </lineage>
</organism>
<proteinExistence type="predicted"/>
<evidence type="ECO:0000313" key="2">
    <source>
        <dbReference type="WBParaSite" id="scaffold34888_cov209.g21957"/>
    </source>
</evidence>
<name>A0A915MDN5_MELJA</name>
<evidence type="ECO:0000313" key="1">
    <source>
        <dbReference type="Proteomes" id="UP000887561"/>
    </source>
</evidence>
<protein>
    <submittedName>
        <fullName evidence="2">Uncharacterized protein</fullName>
    </submittedName>
</protein>
<accession>A0A915MDN5</accession>
<reference evidence="2" key="1">
    <citation type="submission" date="2022-11" db="UniProtKB">
        <authorList>
            <consortium name="WormBaseParasite"/>
        </authorList>
    </citation>
    <scope>IDENTIFICATION</scope>
</reference>